<gene>
    <name evidence="4" type="ORF">SELMODRAFT_428849</name>
</gene>
<organism evidence="5">
    <name type="scientific">Selaginella moellendorffii</name>
    <name type="common">Spikemoss</name>
    <dbReference type="NCBI Taxonomy" id="88036"/>
    <lineage>
        <taxon>Eukaryota</taxon>
        <taxon>Viridiplantae</taxon>
        <taxon>Streptophyta</taxon>
        <taxon>Embryophyta</taxon>
        <taxon>Tracheophyta</taxon>
        <taxon>Lycopodiopsida</taxon>
        <taxon>Selaginellales</taxon>
        <taxon>Selaginellaceae</taxon>
        <taxon>Selaginella</taxon>
    </lineage>
</organism>
<keyword evidence="1" id="KW-0547">Nucleotide-binding</keyword>
<dbReference type="eggNOG" id="ENOG502QT9C">
    <property type="taxonomic scope" value="Eukaryota"/>
</dbReference>
<keyword evidence="2" id="KW-0418">Kinase</keyword>
<accession>D8T475</accession>
<dbReference type="InParanoid" id="D8T475"/>
<name>D8T475_SELML</name>
<proteinExistence type="predicted"/>
<dbReference type="Gramene" id="EFJ08479">
    <property type="protein sequence ID" value="EFJ08479"/>
    <property type="gene ID" value="SELMODRAFT_428849"/>
</dbReference>
<evidence type="ECO:0000313" key="5">
    <source>
        <dbReference type="Proteomes" id="UP000001514"/>
    </source>
</evidence>
<dbReference type="PANTHER" id="PTHR43527:SF2">
    <property type="entry name" value="4-DIPHOSPHOCYTIDYL-2-C-METHYL-D-ERYTHRITOL KINASE, CHLOROPLASTIC"/>
    <property type="match status" value="1"/>
</dbReference>
<dbReference type="InterPro" id="IPR014721">
    <property type="entry name" value="Ribsml_uS5_D2-typ_fold_subgr"/>
</dbReference>
<sequence length="129" mass="14557">MKSSPRSSKAWVVLLKILHYFRHPRAKELYNQINVFLGITSKRADGYHDLTSLFHVISLGDTLKFLVSPSKKKDLLTINVFGIPLNDSNLVIKALNLYRKKTESDTYFWVHLDKRVPIGGGSGNATTAL</sequence>
<dbReference type="EMBL" id="GL377673">
    <property type="protein sequence ID" value="EFJ08479.1"/>
    <property type="molecule type" value="Genomic_DNA"/>
</dbReference>
<evidence type="ECO:0000256" key="2">
    <source>
        <dbReference type="ARBA" id="ARBA00022777"/>
    </source>
</evidence>
<protein>
    <submittedName>
        <fullName evidence="4">Uncharacterized protein</fullName>
    </submittedName>
</protein>
<dbReference type="AlphaFoldDB" id="D8T475"/>
<dbReference type="PANTHER" id="PTHR43527">
    <property type="entry name" value="4-DIPHOSPHOCYTIDYL-2-C-METHYL-D-ERYTHRITOL KINASE, CHLOROPLASTIC"/>
    <property type="match status" value="1"/>
</dbReference>
<dbReference type="InterPro" id="IPR020568">
    <property type="entry name" value="Ribosomal_Su5_D2-typ_SF"/>
</dbReference>
<dbReference type="STRING" id="88036.D8T475"/>
<dbReference type="KEGG" id="smo:SELMODRAFT_428849"/>
<dbReference type="Gene3D" id="3.30.230.10">
    <property type="match status" value="1"/>
</dbReference>
<evidence type="ECO:0000256" key="1">
    <source>
        <dbReference type="ARBA" id="ARBA00022741"/>
    </source>
</evidence>
<dbReference type="GO" id="GO:0005524">
    <property type="term" value="F:ATP binding"/>
    <property type="evidence" value="ECO:0007669"/>
    <property type="project" value="UniProtKB-KW"/>
</dbReference>
<evidence type="ECO:0000313" key="4">
    <source>
        <dbReference type="EMBL" id="EFJ08479.1"/>
    </source>
</evidence>
<keyword evidence="3" id="KW-0067">ATP-binding</keyword>
<dbReference type="Proteomes" id="UP000001514">
    <property type="component" value="Unassembled WGS sequence"/>
</dbReference>
<keyword evidence="5" id="KW-1185">Reference proteome</keyword>
<evidence type="ECO:0000256" key="3">
    <source>
        <dbReference type="ARBA" id="ARBA00022840"/>
    </source>
</evidence>
<keyword evidence="2" id="KW-0808">Transferase</keyword>
<dbReference type="HOGENOM" id="CLU_1952575_0_0_1"/>
<dbReference type="SUPFAM" id="SSF54211">
    <property type="entry name" value="Ribosomal protein S5 domain 2-like"/>
    <property type="match status" value="1"/>
</dbReference>
<reference evidence="4 5" key="1">
    <citation type="journal article" date="2011" name="Science">
        <title>The Selaginella genome identifies genetic changes associated with the evolution of vascular plants.</title>
        <authorList>
            <person name="Banks J.A."/>
            <person name="Nishiyama T."/>
            <person name="Hasebe M."/>
            <person name="Bowman J.L."/>
            <person name="Gribskov M."/>
            <person name="dePamphilis C."/>
            <person name="Albert V.A."/>
            <person name="Aono N."/>
            <person name="Aoyama T."/>
            <person name="Ambrose B.A."/>
            <person name="Ashton N.W."/>
            <person name="Axtell M.J."/>
            <person name="Barker E."/>
            <person name="Barker M.S."/>
            <person name="Bennetzen J.L."/>
            <person name="Bonawitz N.D."/>
            <person name="Chapple C."/>
            <person name="Cheng C."/>
            <person name="Correa L.G."/>
            <person name="Dacre M."/>
            <person name="DeBarry J."/>
            <person name="Dreyer I."/>
            <person name="Elias M."/>
            <person name="Engstrom E.M."/>
            <person name="Estelle M."/>
            <person name="Feng L."/>
            <person name="Finet C."/>
            <person name="Floyd S.K."/>
            <person name="Frommer W.B."/>
            <person name="Fujita T."/>
            <person name="Gramzow L."/>
            <person name="Gutensohn M."/>
            <person name="Harholt J."/>
            <person name="Hattori M."/>
            <person name="Heyl A."/>
            <person name="Hirai T."/>
            <person name="Hiwatashi Y."/>
            <person name="Ishikawa M."/>
            <person name="Iwata M."/>
            <person name="Karol K.G."/>
            <person name="Koehler B."/>
            <person name="Kolukisaoglu U."/>
            <person name="Kubo M."/>
            <person name="Kurata T."/>
            <person name="Lalonde S."/>
            <person name="Li K."/>
            <person name="Li Y."/>
            <person name="Litt A."/>
            <person name="Lyons E."/>
            <person name="Manning G."/>
            <person name="Maruyama T."/>
            <person name="Michael T.P."/>
            <person name="Mikami K."/>
            <person name="Miyazaki S."/>
            <person name="Morinaga S."/>
            <person name="Murata T."/>
            <person name="Mueller-Roeber B."/>
            <person name="Nelson D.R."/>
            <person name="Obara M."/>
            <person name="Oguri Y."/>
            <person name="Olmstead R.G."/>
            <person name="Onodera N."/>
            <person name="Petersen B.L."/>
            <person name="Pils B."/>
            <person name="Prigge M."/>
            <person name="Rensing S.A."/>
            <person name="Riano-Pachon D.M."/>
            <person name="Roberts A.W."/>
            <person name="Sato Y."/>
            <person name="Scheller H.V."/>
            <person name="Schulz B."/>
            <person name="Schulz C."/>
            <person name="Shakirov E.V."/>
            <person name="Shibagaki N."/>
            <person name="Shinohara N."/>
            <person name="Shippen D.E."/>
            <person name="Soerensen I."/>
            <person name="Sotooka R."/>
            <person name="Sugimoto N."/>
            <person name="Sugita M."/>
            <person name="Sumikawa N."/>
            <person name="Tanurdzic M."/>
            <person name="Theissen G."/>
            <person name="Ulvskov P."/>
            <person name="Wakazuki S."/>
            <person name="Weng J.K."/>
            <person name="Willats W.W."/>
            <person name="Wipf D."/>
            <person name="Wolf P.G."/>
            <person name="Yang L."/>
            <person name="Zimmer A.D."/>
            <person name="Zhu Q."/>
            <person name="Mitros T."/>
            <person name="Hellsten U."/>
            <person name="Loque D."/>
            <person name="Otillar R."/>
            <person name="Salamov A."/>
            <person name="Schmutz J."/>
            <person name="Shapiro H."/>
            <person name="Lindquist E."/>
            <person name="Lucas S."/>
            <person name="Rokhsar D."/>
            <person name="Grigoriev I.V."/>
        </authorList>
    </citation>
    <scope>NUCLEOTIDE SEQUENCE [LARGE SCALE GENOMIC DNA]</scope>
</reference>
<dbReference type="GO" id="GO:0016301">
    <property type="term" value="F:kinase activity"/>
    <property type="evidence" value="ECO:0007669"/>
    <property type="project" value="UniProtKB-KW"/>
</dbReference>